<feature type="signal peptide" evidence="5">
    <location>
        <begin position="1"/>
        <end position="25"/>
    </location>
</feature>
<evidence type="ECO:0000256" key="4">
    <source>
        <dbReference type="SAM" id="Phobius"/>
    </source>
</evidence>
<dbReference type="AlphaFoldDB" id="A0A9W8JSR0"/>
<keyword evidence="4" id="KW-0472">Membrane</keyword>
<reference evidence="6" key="1">
    <citation type="submission" date="2022-07" db="EMBL/GenBank/DDBJ databases">
        <title>Genome Sequence of Agrocybe chaxingu.</title>
        <authorList>
            <person name="Buettner E."/>
        </authorList>
    </citation>
    <scope>NUCLEOTIDE SEQUENCE</scope>
    <source>
        <strain evidence="6">MP-N11</strain>
    </source>
</reference>
<dbReference type="SUPFAM" id="SSF117281">
    <property type="entry name" value="Kelch motif"/>
    <property type="match status" value="2"/>
</dbReference>
<evidence type="ECO:0000256" key="2">
    <source>
        <dbReference type="ARBA" id="ARBA00022737"/>
    </source>
</evidence>
<evidence type="ECO:0000313" key="7">
    <source>
        <dbReference type="Proteomes" id="UP001148786"/>
    </source>
</evidence>
<dbReference type="CDD" id="cd12087">
    <property type="entry name" value="TM_EGFR-like"/>
    <property type="match status" value="1"/>
</dbReference>
<feature type="compositionally biased region" description="Pro residues" evidence="3">
    <location>
        <begin position="390"/>
        <end position="399"/>
    </location>
</feature>
<keyword evidence="4" id="KW-0812">Transmembrane</keyword>
<evidence type="ECO:0008006" key="8">
    <source>
        <dbReference type="Google" id="ProtNLM"/>
    </source>
</evidence>
<feature type="chain" id="PRO_5040806361" description="Galactose oxidase" evidence="5">
    <location>
        <begin position="26"/>
        <end position="481"/>
    </location>
</feature>
<feature type="transmembrane region" description="Helical" evidence="4">
    <location>
        <begin position="436"/>
        <end position="459"/>
    </location>
</feature>
<keyword evidence="4" id="KW-1133">Transmembrane helix</keyword>
<name>A0A9W8JSR0_9AGAR</name>
<dbReference type="InterPro" id="IPR015915">
    <property type="entry name" value="Kelch-typ_b-propeller"/>
</dbReference>
<feature type="compositionally biased region" description="Low complexity" evidence="3">
    <location>
        <begin position="372"/>
        <end position="389"/>
    </location>
</feature>
<dbReference type="PANTHER" id="PTHR46093:SF18">
    <property type="entry name" value="FIBRONECTIN TYPE-III DOMAIN-CONTAINING PROTEIN"/>
    <property type="match status" value="1"/>
</dbReference>
<proteinExistence type="predicted"/>
<organism evidence="6 7">
    <name type="scientific">Agrocybe chaxingu</name>
    <dbReference type="NCBI Taxonomy" id="84603"/>
    <lineage>
        <taxon>Eukaryota</taxon>
        <taxon>Fungi</taxon>
        <taxon>Dikarya</taxon>
        <taxon>Basidiomycota</taxon>
        <taxon>Agaricomycotina</taxon>
        <taxon>Agaricomycetes</taxon>
        <taxon>Agaricomycetidae</taxon>
        <taxon>Agaricales</taxon>
        <taxon>Agaricineae</taxon>
        <taxon>Strophariaceae</taxon>
        <taxon>Agrocybe</taxon>
    </lineage>
</organism>
<evidence type="ECO:0000256" key="3">
    <source>
        <dbReference type="SAM" id="MobiDB-lite"/>
    </source>
</evidence>
<dbReference type="Proteomes" id="UP001148786">
    <property type="component" value="Unassembled WGS sequence"/>
</dbReference>
<keyword evidence="2" id="KW-0677">Repeat</keyword>
<keyword evidence="5" id="KW-0732">Signal</keyword>
<dbReference type="EMBL" id="JANKHO010001418">
    <property type="protein sequence ID" value="KAJ3501553.1"/>
    <property type="molecule type" value="Genomic_DNA"/>
</dbReference>
<dbReference type="PANTHER" id="PTHR46093">
    <property type="entry name" value="ACYL-COA-BINDING DOMAIN-CONTAINING PROTEIN 5"/>
    <property type="match status" value="1"/>
</dbReference>
<sequence>MHRAPHRWKLWSVVLLPRLLQCAVAFDAAPRWGQATVLVNDALFIYGGKTDEFNSYSYTQAPNTNDILYLSLSSSFTGESPPWELVSGSSNSSTSQGPAVAWHTLSAFNNTAALLFGGQPDANSPIVITDRNDSAALLDVFSRLGPTWSSEPSSWGGEPIRRIRHSTATSPDGLVFIFGGEKADGSQNALSDHHYFDPKSLIFEPLPSTNAPPGLYGHASIILPDGRVLVFGGFCQSRGELLSLGTIWVLDSKTLAWSVITVDSANLPSPRMSFAVVLISGGRVIIHGGSDANLQNNFEDGWVLDTTAFTWTQIDALSQLGPRRDHCAVSYGGQVIFGFGYTNSGPAPAPLQIFDPSSNTFVPSYTPPPATATPTQTFPLPTQPTHTPKPNTPTSPPNPTNGGVQPTSTVDVPPDNNGNNGSNDDDDSSNSSNTTAIAVGTAFGVLGLIVVGLGVAYYVRRQHRAKEGELHISTSGFQLRI</sequence>
<evidence type="ECO:0000256" key="1">
    <source>
        <dbReference type="ARBA" id="ARBA00022441"/>
    </source>
</evidence>
<gene>
    <name evidence="6" type="ORF">NLJ89_g9285</name>
</gene>
<accession>A0A9W8JSR0</accession>
<comment type="caution">
    <text evidence="6">The sequence shown here is derived from an EMBL/GenBank/DDBJ whole genome shotgun (WGS) entry which is preliminary data.</text>
</comment>
<evidence type="ECO:0000256" key="5">
    <source>
        <dbReference type="SAM" id="SignalP"/>
    </source>
</evidence>
<protein>
    <recommendedName>
        <fullName evidence="8">Galactose oxidase</fullName>
    </recommendedName>
</protein>
<dbReference type="OrthoDB" id="432528at2759"/>
<keyword evidence="1" id="KW-0880">Kelch repeat</keyword>
<feature type="region of interest" description="Disordered" evidence="3">
    <location>
        <begin position="360"/>
        <end position="433"/>
    </location>
</feature>
<dbReference type="Gene3D" id="2.120.10.80">
    <property type="entry name" value="Kelch-type beta propeller"/>
    <property type="match status" value="2"/>
</dbReference>
<evidence type="ECO:0000313" key="6">
    <source>
        <dbReference type="EMBL" id="KAJ3501553.1"/>
    </source>
</evidence>
<keyword evidence="7" id="KW-1185">Reference proteome</keyword>
<dbReference type="Pfam" id="PF24681">
    <property type="entry name" value="Kelch_KLHDC2_KLHL20_DRC7"/>
    <property type="match status" value="1"/>
</dbReference>